<keyword evidence="3" id="KW-0479">Metal-binding</keyword>
<evidence type="ECO:0000259" key="8">
    <source>
        <dbReference type="Pfam" id="PF05193"/>
    </source>
</evidence>
<dbReference type="FunFam" id="3.30.830.10:FF:000005">
    <property type="entry name" value="nardilysin isoform X1"/>
    <property type="match status" value="1"/>
</dbReference>
<evidence type="ECO:0000313" key="10">
    <source>
        <dbReference type="EMBL" id="KAK9842637.1"/>
    </source>
</evidence>
<dbReference type="InterPro" id="IPR050626">
    <property type="entry name" value="Peptidase_M16"/>
</dbReference>
<dbReference type="GO" id="GO:0046872">
    <property type="term" value="F:metal ion binding"/>
    <property type="evidence" value="ECO:0007669"/>
    <property type="project" value="UniProtKB-KW"/>
</dbReference>
<dbReference type="PANTHER" id="PTHR43690:SF18">
    <property type="entry name" value="INSULIN-DEGRADING ENZYME-RELATED"/>
    <property type="match status" value="1"/>
</dbReference>
<comment type="caution">
    <text evidence="10">The sequence shown here is derived from an EMBL/GenBank/DDBJ whole genome shotgun (WGS) entry which is preliminary data.</text>
</comment>
<keyword evidence="5" id="KW-0862">Zinc</keyword>
<sequence>MERTRCLLSFSDKAIFFDKPIMGISSEVVAPHIDDGKLQYKVLSLENGLQALLVSDEKTQKCAAALDVRVGSMADPKDLPGLAHFTEHMLFYASEAYPEEDGFNKFVGEHGGYCNAFTSAEDTNYYFEVDSDHLEPTLDRFSHFFRDPLVTVDAVEREVKAVDSEHGKNLESDLWRRMQLWRHTANHSHPVSGFYTGDIHTLLDEPRAKGIDPHQRMLDFYHQHYSANLMWLCVYGCEPLSQLEELAQEKFSSVPGSKLQAPSYPGQVLEDSQRGSLIRCIPVKDGHSMEFQWDVPPEQDHYQAAPCSYISHHLGHEGEGSVFAVLKARGWATSLVAGEGALSFSNRSFFMCKVDLTDEGQGHVQEVGQLVFAYIKLLSSEGGVTQDRHKEIQALSRLHFNYRDKPRPGGYASSLAGSLQTCAPENVLLATYNVSTEYDAAAIHAVLDVMTPSAVRVMWSSKTFQEECNSEEPVYKTKFSSQQLPAEWSKSWEAPGAPAQLSLPAHNPYIATEFDLIDEEPSSSTPPTKVWDSPLVELWHKPNASFRVPKAVVYLSFLLPESYSSPEQAVLTRLFAKLLTDYLNEDSYAADVAGLYWGINSHTDGFLLWGNGYHHKLLDYMQRVLTEVLTFKVRHDRFQLQPGCPALLREQGQNPTNDNSAVLASFQVGGDDIRRNAMMQLLVHIGRPQ</sequence>
<keyword evidence="11" id="KW-1185">Reference proteome</keyword>
<name>A0AAW1S9E8_9CHLO</name>
<evidence type="ECO:0000256" key="6">
    <source>
        <dbReference type="ARBA" id="ARBA00023049"/>
    </source>
</evidence>
<dbReference type="Pfam" id="PF05193">
    <property type="entry name" value="Peptidase_M16_C"/>
    <property type="match status" value="1"/>
</dbReference>
<dbReference type="InterPro" id="IPR007863">
    <property type="entry name" value="Peptidase_M16_C"/>
</dbReference>
<comment type="similarity">
    <text evidence="1">Belongs to the peptidase M16 family.</text>
</comment>
<keyword evidence="6" id="KW-0482">Metalloprotease</keyword>
<dbReference type="GO" id="GO:0051603">
    <property type="term" value="P:proteolysis involved in protein catabolic process"/>
    <property type="evidence" value="ECO:0007669"/>
    <property type="project" value="TreeGrafter"/>
</dbReference>
<feature type="non-terminal residue" evidence="10">
    <location>
        <position position="689"/>
    </location>
</feature>
<evidence type="ECO:0008006" key="12">
    <source>
        <dbReference type="Google" id="ProtNLM"/>
    </source>
</evidence>
<feature type="domain" description="Peptidase M16 C-terminal" evidence="8">
    <location>
        <begin position="215"/>
        <end position="394"/>
    </location>
</feature>
<dbReference type="InterPro" id="IPR032632">
    <property type="entry name" value="Peptidase_M16_M"/>
</dbReference>
<evidence type="ECO:0000256" key="5">
    <source>
        <dbReference type="ARBA" id="ARBA00022833"/>
    </source>
</evidence>
<dbReference type="EMBL" id="JALJOV010001697">
    <property type="protein sequence ID" value="KAK9842637.1"/>
    <property type="molecule type" value="Genomic_DNA"/>
</dbReference>
<dbReference type="GO" id="GO:0005739">
    <property type="term" value="C:mitochondrion"/>
    <property type="evidence" value="ECO:0007669"/>
    <property type="project" value="TreeGrafter"/>
</dbReference>
<organism evidence="10 11">
    <name type="scientific">Apatococcus fuscideae</name>
    <dbReference type="NCBI Taxonomy" id="2026836"/>
    <lineage>
        <taxon>Eukaryota</taxon>
        <taxon>Viridiplantae</taxon>
        <taxon>Chlorophyta</taxon>
        <taxon>core chlorophytes</taxon>
        <taxon>Trebouxiophyceae</taxon>
        <taxon>Chlorellales</taxon>
        <taxon>Chlorellaceae</taxon>
        <taxon>Apatococcus</taxon>
    </lineage>
</organism>
<evidence type="ECO:0000256" key="3">
    <source>
        <dbReference type="ARBA" id="ARBA00022723"/>
    </source>
</evidence>
<accession>A0AAW1S9E8</accession>
<evidence type="ECO:0000256" key="1">
    <source>
        <dbReference type="ARBA" id="ARBA00007261"/>
    </source>
</evidence>
<feature type="domain" description="Peptidase M16 N-terminal" evidence="7">
    <location>
        <begin position="52"/>
        <end position="186"/>
    </location>
</feature>
<dbReference type="Proteomes" id="UP001485043">
    <property type="component" value="Unassembled WGS sequence"/>
</dbReference>
<dbReference type="PANTHER" id="PTHR43690">
    <property type="entry name" value="NARDILYSIN"/>
    <property type="match status" value="1"/>
</dbReference>
<dbReference type="SUPFAM" id="SSF63411">
    <property type="entry name" value="LuxS/MPP-like metallohydrolase"/>
    <property type="match status" value="3"/>
</dbReference>
<dbReference type="Pfam" id="PF00675">
    <property type="entry name" value="Peptidase_M16"/>
    <property type="match status" value="1"/>
</dbReference>
<proteinExistence type="inferred from homology"/>
<evidence type="ECO:0000259" key="7">
    <source>
        <dbReference type="Pfam" id="PF00675"/>
    </source>
</evidence>
<reference evidence="10 11" key="1">
    <citation type="journal article" date="2024" name="Nat. Commun.">
        <title>Phylogenomics reveals the evolutionary origins of lichenization in chlorophyte algae.</title>
        <authorList>
            <person name="Puginier C."/>
            <person name="Libourel C."/>
            <person name="Otte J."/>
            <person name="Skaloud P."/>
            <person name="Haon M."/>
            <person name="Grisel S."/>
            <person name="Petersen M."/>
            <person name="Berrin J.G."/>
            <person name="Delaux P.M."/>
            <person name="Dal Grande F."/>
            <person name="Keller J."/>
        </authorList>
    </citation>
    <scope>NUCLEOTIDE SEQUENCE [LARGE SCALE GENOMIC DNA]</scope>
    <source>
        <strain evidence="10 11">SAG 2523</strain>
    </source>
</reference>
<dbReference type="FunFam" id="3.30.830.10:FF:000004">
    <property type="entry name" value="Putative insulin-degrading enzyme"/>
    <property type="match status" value="1"/>
</dbReference>
<evidence type="ECO:0000313" key="11">
    <source>
        <dbReference type="Proteomes" id="UP001485043"/>
    </source>
</evidence>
<feature type="domain" description="Peptidase M16 middle/third" evidence="9">
    <location>
        <begin position="400"/>
        <end position="640"/>
    </location>
</feature>
<dbReference type="GO" id="GO:0004222">
    <property type="term" value="F:metalloendopeptidase activity"/>
    <property type="evidence" value="ECO:0007669"/>
    <property type="project" value="TreeGrafter"/>
</dbReference>
<dbReference type="GO" id="GO:0043171">
    <property type="term" value="P:peptide catabolic process"/>
    <property type="evidence" value="ECO:0007669"/>
    <property type="project" value="TreeGrafter"/>
</dbReference>
<protein>
    <recommendedName>
        <fullName evidence="12">Insulin-degrading enzyme</fullName>
    </recommendedName>
</protein>
<dbReference type="GO" id="GO:0005829">
    <property type="term" value="C:cytosol"/>
    <property type="evidence" value="ECO:0007669"/>
    <property type="project" value="TreeGrafter"/>
</dbReference>
<keyword evidence="4" id="KW-0378">Hydrolase</keyword>
<gene>
    <name evidence="10" type="ORF">WJX84_005791</name>
</gene>
<dbReference type="Gene3D" id="3.30.830.10">
    <property type="entry name" value="Metalloenzyme, LuxS/M16 peptidase-like"/>
    <property type="match status" value="3"/>
</dbReference>
<dbReference type="AlphaFoldDB" id="A0AAW1S9E8"/>
<evidence type="ECO:0000256" key="4">
    <source>
        <dbReference type="ARBA" id="ARBA00022801"/>
    </source>
</evidence>
<dbReference type="Pfam" id="PF16187">
    <property type="entry name" value="Peptidase_M16_M"/>
    <property type="match status" value="1"/>
</dbReference>
<evidence type="ECO:0000256" key="2">
    <source>
        <dbReference type="ARBA" id="ARBA00022670"/>
    </source>
</evidence>
<evidence type="ECO:0000259" key="9">
    <source>
        <dbReference type="Pfam" id="PF16187"/>
    </source>
</evidence>
<keyword evidence="2" id="KW-0645">Protease</keyword>
<dbReference type="InterPro" id="IPR011249">
    <property type="entry name" value="Metalloenz_LuxS/M16"/>
</dbReference>
<dbReference type="InterPro" id="IPR011765">
    <property type="entry name" value="Pept_M16_N"/>
</dbReference>